<dbReference type="InterPro" id="IPR024861">
    <property type="entry name" value="Donson"/>
</dbReference>
<organism evidence="6">
    <name type="scientific">Sarcoptes scabiei</name>
    <name type="common">Itch mite</name>
    <name type="synonym">Acarus scabiei</name>
    <dbReference type="NCBI Taxonomy" id="52283"/>
    <lineage>
        <taxon>Eukaryota</taxon>
        <taxon>Metazoa</taxon>
        <taxon>Ecdysozoa</taxon>
        <taxon>Arthropoda</taxon>
        <taxon>Chelicerata</taxon>
        <taxon>Arachnida</taxon>
        <taxon>Acari</taxon>
        <taxon>Acariformes</taxon>
        <taxon>Sarcoptiformes</taxon>
        <taxon>Astigmata</taxon>
        <taxon>Psoroptidia</taxon>
        <taxon>Sarcoptoidea</taxon>
        <taxon>Sarcoptidae</taxon>
        <taxon>Sarcoptinae</taxon>
        <taxon>Sarcoptes</taxon>
    </lineage>
</organism>
<feature type="compositionally biased region" description="Acidic residues" evidence="5">
    <location>
        <begin position="386"/>
        <end position="406"/>
    </location>
</feature>
<dbReference type="GO" id="GO:0033260">
    <property type="term" value="P:nuclear DNA replication"/>
    <property type="evidence" value="ECO:0007669"/>
    <property type="project" value="TreeGrafter"/>
</dbReference>
<evidence type="ECO:0000313" key="6">
    <source>
        <dbReference type="EMBL" id="KAF7496630.1"/>
    </source>
</evidence>
<evidence type="ECO:0000256" key="5">
    <source>
        <dbReference type="SAM" id="MobiDB-lite"/>
    </source>
</evidence>
<comment type="subcellular location">
    <subcellularLocation>
        <location evidence="1">Nucleus</location>
    </subcellularLocation>
</comment>
<comment type="similarity">
    <text evidence="4">Belongs to the DONSON family.</text>
</comment>
<evidence type="ECO:0000256" key="3">
    <source>
        <dbReference type="ARBA" id="ARBA00023242"/>
    </source>
</evidence>
<accession>A0A834RGJ2</accession>
<dbReference type="PANTHER" id="PTHR12972:SF0">
    <property type="entry name" value="PROTEIN DOWNSTREAM NEIGHBOR OF SON"/>
    <property type="match status" value="1"/>
</dbReference>
<gene>
    <name evidence="6" type="ORF">SSS_3685</name>
</gene>
<evidence type="ECO:0000313" key="7">
    <source>
        <dbReference type="EnsemblMetazoa" id="KAF7496630.1"/>
    </source>
</evidence>
<dbReference type="AlphaFoldDB" id="A0A834RGJ2"/>
<keyword evidence="8" id="KW-1185">Reference proteome</keyword>
<dbReference type="GO" id="GO:0005634">
    <property type="term" value="C:nucleus"/>
    <property type="evidence" value="ECO:0007669"/>
    <property type="project" value="UniProtKB-SubCell"/>
</dbReference>
<protein>
    <submittedName>
        <fullName evidence="6">Protein downstream neighbor of son -like protein</fullName>
    </submittedName>
</protein>
<keyword evidence="3" id="KW-0539">Nucleus</keyword>
<dbReference type="PANTHER" id="PTHR12972">
    <property type="entry name" value="DOWNSTREAM NEIGHBOR OF SON"/>
    <property type="match status" value="1"/>
</dbReference>
<dbReference type="OrthoDB" id="534063at2759"/>
<sequence>MEFFFQYSKFFKSILLVMDLMRTPTKRPLCSPSKSPLSSPKFLKPSELFKKRIAIRNEHTIKCSPSKATAALRRCKLPIETVEKIYSPLKSLQPRRNECSNTDNDKNKSSRITFSPLMKKLQRSPGRNHIMFPVVKRSFQHSANEISKRNVFSRVLDFNEETQFPEKPLKIENFGESQFVSSSNRPKVDWSLKTRLRIIVNKSIPYHGSFTAIDEATGLNQFVRGSDSTKDNNFCAELQRTCLVWQYPYFPWMNMFPRETELKPGSKLSSMSPPKFTISPSGTIADSLNDGFSSSLQSLFKLLKSKYCPYFYLCANNFCALFRASGVAGSEEAHVLISPTTAGFRRLLEEEKIEYRMPLQSNIETIFKVHDESSKISESSSGIEVDVNDEENDDDEEISDDADNGIEDSNEFLESMGLSQQDFPSLQNSHLRKRRRILTDSTGKCKFEDQTAKGKMKSLIRIDGISQLQELINLLIKSKKVIISSSGLFAGIPPTLLSPVAFETASLVPLNLRSKTNASDSNGSKINSSAIDLSGPILPHTIFELMILFNRLISTSNASKITVTRSTLRTYDQSASFALEAKPDRSESSDSRSLSSAQCQNPAFSVENLLDSGMNRAFLRAICTPENQLHSPLIDFEIVPAGIRYNRLMSETPIDQSSRKTSRIVGSILGTNL</sequence>
<dbReference type="Proteomes" id="UP000070412">
    <property type="component" value="Unassembled WGS sequence"/>
</dbReference>
<reference evidence="8" key="1">
    <citation type="journal article" date="2020" name="PLoS Negl. Trop. Dis.">
        <title>High-quality nuclear genome for Sarcoptes scabiei-A critical resource for a neglected parasite.</title>
        <authorList>
            <person name="Korhonen P.K."/>
            <person name="Gasser R.B."/>
            <person name="Ma G."/>
            <person name="Wang T."/>
            <person name="Stroehlein A.J."/>
            <person name="Young N.D."/>
            <person name="Ang C.S."/>
            <person name="Fernando D.D."/>
            <person name="Lu H.C."/>
            <person name="Taylor S."/>
            <person name="Reynolds S.L."/>
            <person name="Mofiz E."/>
            <person name="Najaraj S.H."/>
            <person name="Gowda H."/>
            <person name="Madugundu A."/>
            <person name="Renuse S."/>
            <person name="Holt D."/>
            <person name="Pandey A."/>
            <person name="Papenfuss A.T."/>
            <person name="Fischer K."/>
        </authorList>
    </citation>
    <scope>NUCLEOTIDE SEQUENCE [LARGE SCALE GENOMIC DNA]</scope>
</reference>
<feature type="region of interest" description="Disordered" evidence="5">
    <location>
        <begin position="377"/>
        <end position="406"/>
    </location>
</feature>
<reference evidence="6" key="2">
    <citation type="submission" date="2020-01" db="EMBL/GenBank/DDBJ databases">
        <authorList>
            <person name="Korhonen P.K.K."/>
            <person name="Guangxu M.G."/>
            <person name="Wang T.W."/>
            <person name="Stroehlein A.J.S."/>
            <person name="Young N.D."/>
            <person name="Ang C.-S.A."/>
            <person name="Fernando D.W.F."/>
            <person name="Lu H.L."/>
            <person name="Taylor S.T."/>
            <person name="Ehtesham M.E.M."/>
            <person name="Najaraj S.H.N."/>
            <person name="Harsha G.H.G."/>
            <person name="Madugundu A.M."/>
            <person name="Renuse S.R."/>
            <person name="Holt D.H."/>
            <person name="Pandey A.P."/>
            <person name="Papenfuss A.P."/>
            <person name="Gasser R.B.G."/>
            <person name="Fischer K.F."/>
        </authorList>
    </citation>
    <scope>NUCLEOTIDE SEQUENCE</scope>
    <source>
        <strain evidence="6">SSS_KF_BRIS2020</strain>
    </source>
</reference>
<evidence type="ECO:0000256" key="4">
    <source>
        <dbReference type="ARBA" id="ARBA00025806"/>
    </source>
</evidence>
<name>A0A834RGJ2_SARSC</name>
<proteinExistence type="inferred from homology"/>
<evidence type="ECO:0000313" key="8">
    <source>
        <dbReference type="Proteomes" id="UP000070412"/>
    </source>
</evidence>
<keyword evidence="2" id="KW-0217">Developmental protein</keyword>
<evidence type="ECO:0000256" key="1">
    <source>
        <dbReference type="ARBA" id="ARBA00004123"/>
    </source>
</evidence>
<dbReference type="EnsemblMetazoa" id="SSS_3685s_mrna">
    <property type="protein sequence ID" value="KAF7496630.1"/>
    <property type="gene ID" value="SSS_3685"/>
</dbReference>
<reference evidence="7" key="3">
    <citation type="submission" date="2022-06" db="UniProtKB">
        <authorList>
            <consortium name="EnsemblMetazoa"/>
        </authorList>
    </citation>
    <scope>IDENTIFICATION</scope>
</reference>
<evidence type="ECO:0000256" key="2">
    <source>
        <dbReference type="ARBA" id="ARBA00022473"/>
    </source>
</evidence>
<dbReference type="PRINTS" id="PR02064">
    <property type="entry name" value="DONSON"/>
</dbReference>
<dbReference type="EMBL" id="WVUK01000003">
    <property type="protein sequence ID" value="KAF7496630.1"/>
    <property type="molecule type" value="Genomic_DNA"/>
</dbReference>